<dbReference type="AlphaFoldDB" id="A0A8H7KGZ8"/>
<dbReference type="SUPFAM" id="SSF54637">
    <property type="entry name" value="Thioesterase/thiol ester dehydrase-isomerase"/>
    <property type="match status" value="1"/>
</dbReference>
<dbReference type="Proteomes" id="UP000629468">
    <property type="component" value="Unassembled WGS sequence"/>
</dbReference>
<dbReference type="Gene3D" id="3.10.129.10">
    <property type="entry name" value="Hotdog Thioesterase"/>
    <property type="match status" value="1"/>
</dbReference>
<dbReference type="EMBL" id="JABXXO010000006">
    <property type="protein sequence ID" value="KAF7775638.1"/>
    <property type="molecule type" value="Genomic_DNA"/>
</dbReference>
<reference evidence="1 2" key="1">
    <citation type="journal article" name="Sci. Rep.">
        <title>Telomere-to-telomere assembled and centromere annotated genomes of the two main subspecies of the button mushroom Agaricus bisporus reveal especially polymorphic chromosome ends.</title>
        <authorList>
            <person name="Sonnenberg A.S.M."/>
            <person name="Sedaghat-Telgerd N."/>
            <person name="Lavrijssen B."/>
            <person name="Ohm R.A."/>
            <person name="Hendrickx P.M."/>
            <person name="Scholtmeijer K."/>
            <person name="Baars J.J.P."/>
            <person name="van Peer A."/>
        </authorList>
    </citation>
    <scope>NUCLEOTIDE SEQUENCE [LARGE SCALE GENOMIC DNA]</scope>
    <source>
        <strain evidence="1 2">H119_p4</strain>
    </source>
</reference>
<evidence type="ECO:0000313" key="1">
    <source>
        <dbReference type="EMBL" id="KAF7775638.1"/>
    </source>
</evidence>
<protein>
    <recommendedName>
        <fullName evidence="3">Thioesterase domain-containing protein</fullName>
    </recommendedName>
</protein>
<accession>A0A8H7KGZ8</accession>
<proteinExistence type="predicted"/>
<dbReference type="CDD" id="cd03440">
    <property type="entry name" value="hot_dog"/>
    <property type="match status" value="1"/>
</dbReference>
<comment type="caution">
    <text evidence="1">The sequence shown here is derived from an EMBL/GenBank/DDBJ whole genome shotgun (WGS) entry which is preliminary data.</text>
</comment>
<gene>
    <name evidence="1" type="ORF">Agabi119p4_4031</name>
</gene>
<evidence type="ECO:0008006" key="3">
    <source>
        <dbReference type="Google" id="ProtNLM"/>
    </source>
</evidence>
<organism evidence="1 2">
    <name type="scientific">Agaricus bisporus var. burnettii</name>
    <dbReference type="NCBI Taxonomy" id="192524"/>
    <lineage>
        <taxon>Eukaryota</taxon>
        <taxon>Fungi</taxon>
        <taxon>Dikarya</taxon>
        <taxon>Basidiomycota</taxon>
        <taxon>Agaricomycotina</taxon>
        <taxon>Agaricomycetes</taxon>
        <taxon>Agaricomycetidae</taxon>
        <taxon>Agaricales</taxon>
        <taxon>Agaricineae</taxon>
        <taxon>Agaricaceae</taxon>
        <taxon>Agaricus</taxon>
    </lineage>
</organism>
<evidence type="ECO:0000313" key="2">
    <source>
        <dbReference type="Proteomes" id="UP000629468"/>
    </source>
</evidence>
<sequence>MTRTSAICVPLLQSQTNESHHLFEEVRVEENIGGNAPKKIKSLAAEVFWHFVDAKGSSYGVETGRKLRFTEINISGDHQSFSTEARDTQLIENHKGRDDLTVETVFEVVVDRDMCNIHGTLHGSCAAYFVDPCSSSSLVTLGLLLGIDGTGVSQSMNLIWHRPIYMGTKINIRSTSVFLTGRIRTARCEIWAGNSLCISAVHSTINPTAGRSKAKL</sequence>
<name>A0A8H7KGZ8_AGABI</name>
<dbReference type="InterPro" id="IPR029069">
    <property type="entry name" value="HotDog_dom_sf"/>
</dbReference>